<evidence type="ECO:0000313" key="10">
    <source>
        <dbReference type="EMBL" id="AOS96216.1"/>
    </source>
</evidence>
<dbReference type="PRINTS" id="PR00862">
    <property type="entry name" value="PROLIGOPTASE"/>
</dbReference>
<protein>
    <recommendedName>
        <fullName evidence="3">prolyl oligopeptidase</fullName>
        <ecNumber evidence="3">3.4.21.26</ecNumber>
    </recommendedName>
</protein>
<dbReference type="STRING" id="1769779.AUP74_00748"/>
<dbReference type="InterPro" id="IPR002471">
    <property type="entry name" value="Pept_S9_AS"/>
</dbReference>
<evidence type="ECO:0000313" key="11">
    <source>
        <dbReference type="Proteomes" id="UP000095672"/>
    </source>
</evidence>
<feature type="domain" description="Peptidase S9A N-terminal" evidence="9">
    <location>
        <begin position="25"/>
        <end position="427"/>
    </location>
</feature>
<feature type="domain" description="Peptidase S9 prolyl oligopeptidase catalytic" evidence="8">
    <location>
        <begin position="485"/>
        <end position="700"/>
    </location>
</feature>
<dbReference type="EMBL" id="CP014143">
    <property type="protein sequence ID" value="AOS96216.1"/>
    <property type="molecule type" value="Genomic_DNA"/>
</dbReference>
<comment type="catalytic activity">
    <reaction evidence="1">
        <text>Hydrolysis of Pro-|-Xaa &gt;&gt; Ala-|-Xaa in oligopeptides.</text>
        <dbReference type="EC" id="3.4.21.26"/>
    </reaction>
</comment>
<evidence type="ECO:0000256" key="7">
    <source>
        <dbReference type="SAM" id="SignalP"/>
    </source>
</evidence>
<dbReference type="GO" id="GO:0070012">
    <property type="term" value="F:oligopeptidase activity"/>
    <property type="evidence" value="ECO:0007669"/>
    <property type="project" value="TreeGrafter"/>
</dbReference>
<dbReference type="InterPro" id="IPR001375">
    <property type="entry name" value="Peptidase_S9_cat"/>
</dbReference>
<dbReference type="SUPFAM" id="SSF53474">
    <property type="entry name" value="alpha/beta-Hydrolases"/>
    <property type="match status" value="1"/>
</dbReference>
<feature type="signal peptide" evidence="7">
    <location>
        <begin position="1"/>
        <end position="20"/>
    </location>
</feature>
<dbReference type="KEGG" id="micc:AUP74_00748"/>
<dbReference type="FunFam" id="3.40.50.1820:FF:000005">
    <property type="entry name" value="Prolyl endopeptidase"/>
    <property type="match status" value="1"/>
</dbReference>
<evidence type="ECO:0000256" key="2">
    <source>
        <dbReference type="ARBA" id="ARBA00005228"/>
    </source>
</evidence>
<dbReference type="Gene3D" id="3.40.50.1820">
    <property type="entry name" value="alpha/beta hydrolase"/>
    <property type="match status" value="1"/>
</dbReference>
<dbReference type="Pfam" id="PF02897">
    <property type="entry name" value="Peptidase_S9_N"/>
    <property type="match status" value="1"/>
</dbReference>
<evidence type="ECO:0000259" key="8">
    <source>
        <dbReference type="Pfam" id="PF00326"/>
    </source>
</evidence>
<dbReference type="PROSITE" id="PS00708">
    <property type="entry name" value="PRO_ENDOPEP_SER"/>
    <property type="match status" value="1"/>
</dbReference>
<accession>A0A1C9W4X5</accession>
<dbReference type="InterPro" id="IPR023302">
    <property type="entry name" value="Pept_S9A_N"/>
</dbReference>
<dbReference type="SUPFAM" id="SSF50993">
    <property type="entry name" value="Peptidase/esterase 'gauge' domain"/>
    <property type="match status" value="1"/>
</dbReference>
<evidence type="ECO:0000259" key="9">
    <source>
        <dbReference type="Pfam" id="PF02897"/>
    </source>
</evidence>
<evidence type="ECO:0000256" key="1">
    <source>
        <dbReference type="ARBA" id="ARBA00001070"/>
    </source>
</evidence>
<dbReference type="GO" id="GO:0004252">
    <property type="term" value="F:serine-type endopeptidase activity"/>
    <property type="evidence" value="ECO:0007669"/>
    <property type="project" value="UniProtKB-EC"/>
</dbReference>
<dbReference type="PANTHER" id="PTHR42881:SF2">
    <property type="entry name" value="PROLYL ENDOPEPTIDASE"/>
    <property type="match status" value="1"/>
</dbReference>
<dbReference type="AlphaFoldDB" id="A0A1C9W4X5"/>
<reference evidence="11" key="1">
    <citation type="submission" date="2016-01" db="EMBL/GenBank/DDBJ databases">
        <title>Complete genome sequence of Microbulbifer sp. CCB-MM1, a halophile isolated from Matang Mangrove Forest, Perak.</title>
        <authorList>
            <person name="Moh T.H."/>
            <person name="Dinesh B."/>
            <person name="Lau N.-S."/>
            <person name="Go F."/>
            <person name="Alexander Chong S.-C."/>
        </authorList>
    </citation>
    <scope>NUCLEOTIDE SEQUENCE [LARGE SCALE GENOMIC DNA]</scope>
    <source>
        <strain evidence="11">CCB-MM1</strain>
    </source>
</reference>
<dbReference type="Pfam" id="PF00326">
    <property type="entry name" value="Peptidase_S9"/>
    <property type="match status" value="1"/>
</dbReference>
<dbReference type="RefSeq" id="WP_069946377.1">
    <property type="nucleotide sequence ID" value="NZ_CP014143.1"/>
</dbReference>
<dbReference type="GO" id="GO:0005829">
    <property type="term" value="C:cytosol"/>
    <property type="evidence" value="ECO:0007669"/>
    <property type="project" value="TreeGrafter"/>
</dbReference>
<dbReference type="InterPro" id="IPR002470">
    <property type="entry name" value="Peptidase_S9A"/>
</dbReference>
<name>A0A1C9W4X5_9GAMM</name>
<dbReference type="PANTHER" id="PTHR42881">
    <property type="entry name" value="PROLYL ENDOPEPTIDASE"/>
    <property type="match status" value="1"/>
</dbReference>
<evidence type="ECO:0000256" key="4">
    <source>
        <dbReference type="ARBA" id="ARBA00022670"/>
    </source>
</evidence>
<gene>
    <name evidence="10" type="primary">f1pep1_1</name>
    <name evidence="10" type="ORF">AUP74_00748</name>
</gene>
<dbReference type="EC" id="3.4.21.26" evidence="3"/>
<evidence type="ECO:0000256" key="6">
    <source>
        <dbReference type="ARBA" id="ARBA00022825"/>
    </source>
</evidence>
<organism evidence="10 11">
    <name type="scientific">Microbulbifer aggregans</name>
    <dbReference type="NCBI Taxonomy" id="1769779"/>
    <lineage>
        <taxon>Bacteria</taxon>
        <taxon>Pseudomonadati</taxon>
        <taxon>Pseudomonadota</taxon>
        <taxon>Gammaproteobacteria</taxon>
        <taxon>Cellvibrionales</taxon>
        <taxon>Microbulbiferaceae</taxon>
        <taxon>Microbulbifer</taxon>
    </lineage>
</organism>
<keyword evidence="7" id="KW-0732">Signal</keyword>
<dbReference type="InterPro" id="IPR051167">
    <property type="entry name" value="Prolyl_oligopep/macrocyclase"/>
</dbReference>
<dbReference type="Proteomes" id="UP000095672">
    <property type="component" value="Chromosome"/>
</dbReference>
<dbReference type="OrthoDB" id="9801421at2"/>
<dbReference type="GO" id="GO:0006508">
    <property type="term" value="P:proteolysis"/>
    <property type="evidence" value="ECO:0007669"/>
    <property type="project" value="UniProtKB-KW"/>
</dbReference>
<proteinExistence type="inferred from homology"/>
<keyword evidence="6" id="KW-0720">Serine protease</keyword>
<feature type="chain" id="PRO_5008895414" description="prolyl oligopeptidase" evidence="7">
    <location>
        <begin position="21"/>
        <end position="703"/>
    </location>
</feature>
<dbReference type="PATRIC" id="fig|1769779.3.peg.765"/>
<keyword evidence="4" id="KW-0645">Protease</keyword>
<keyword evidence="5 10" id="KW-0378">Hydrolase</keyword>
<evidence type="ECO:0000256" key="5">
    <source>
        <dbReference type="ARBA" id="ARBA00022801"/>
    </source>
</evidence>
<evidence type="ECO:0000256" key="3">
    <source>
        <dbReference type="ARBA" id="ARBA00011897"/>
    </source>
</evidence>
<sequence precursor="true">MKKQLMALAAGALTCAAAFATGDYPETKTVAQKDGYFGTEVSDPYRWLEDLESESVDKWVATQNEFSLPTLKELPGWQKINDRLTELWQYEQYGVPYKKAGKVFYEYNDGTWDQSIFYRTQDLRKEKPSAILDPRKLSEDGTIAAKRYAVSPEGRYLAYGTSDGGTDWTDYHVRDLDTGKDLEDVLTGIKFSGVSWAKDESGFYYSRYPFNADGSADDSKQVAVYFHKLGQPQSADELVYEITDHPTRNPDAQLSDDENYLVFTIFDGYDSNAVYLRDLREKNGKVVRLLDDWDALYTYLGNSGKTFFFETNADAANGRVIAVDLDKPGRENWKELVGEKKNALQSASLVGERLVLHYLEDAKSKVVVTDLAGKQQYELKLPGMGTVEGFYGEPDDPETYYAFSNFLTPPAIYKLDVQTGESEKVKTPDYPADFSDFTVSQHFFKSKDGTRVPMFLVHRKDMKRDGSNPTLLYGYGGFNAAQLPQFYTRFAGWLDMGGTLAMVNLRGGSEYGADWHKAGTKTQKQNVFDDFIAAAEWLIDEKVTSKEKLAIMGRSNGGLLVGATMVQRPDLFAAALPIVGVLDMLRYHTASANARQWSSDYGLSENKEEFEALHAYSPVHNTEKGKCYPATLITTADRDDRVVPWHSYKFAAALQRDQGCENPIYLAVETRAGHGAGKPVWMQVEDFTNQYAFLADQLGMDID</sequence>
<dbReference type="InterPro" id="IPR029058">
    <property type="entry name" value="AB_hydrolase_fold"/>
</dbReference>
<comment type="similarity">
    <text evidence="2">Belongs to the peptidase S9A family.</text>
</comment>
<dbReference type="Gene3D" id="2.130.10.120">
    <property type="entry name" value="Prolyl oligopeptidase, N-terminal domain"/>
    <property type="match status" value="1"/>
</dbReference>
<keyword evidence="11" id="KW-1185">Reference proteome</keyword>